<accession>A0AAD9CL65</accession>
<evidence type="ECO:0000313" key="4">
    <source>
        <dbReference type="EMBL" id="KAK1904047.1"/>
    </source>
</evidence>
<reference evidence="4" key="1">
    <citation type="submission" date="2023-04" db="EMBL/GenBank/DDBJ databases">
        <title>Chromosome-level genome of Chaenocephalus aceratus.</title>
        <authorList>
            <person name="Park H."/>
        </authorList>
    </citation>
    <scope>NUCLEOTIDE SEQUENCE</scope>
    <source>
        <strain evidence="4">DE</strain>
        <tissue evidence="4">Muscle</tissue>
    </source>
</reference>
<comment type="caution">
    <text evidence="4">The sequence shown here is derived from an EMBL/GenBank/DDBJ whole genome shotgun (WGS) entry which is preliminary data.</text>
</comment>
<proteinExistence type="predicted"/>
<keyword evidence="3" id="KW-0732">Signal</keyword>
<keyword evidence="5" id="KW-1185">Reference proteome</keyword>
<feature type="region of interest" description="Disordered" evidence="1">
    <location>
        <begin position="372"/>
        <end position="427"/>
    </location>
</feature>
<feature type="chain" id="PRO_5042009411" evidence="3">
    <location>
        <begin position="19"/>
        <end position="455"/>
    </location>
</feature>
<evidence type="ECO:0000256" key="2">
    <source>
        <dbReference type="SAM" id="Phobius"/>
    </source>
</evidence>
<evidence type="ECO:0000256" key="3">
    <source>
        <dbReference type="SAM" id="SignalP"/>
    </source>
</evidence>
<feature type="signal peptide" evidence="3">
    <location>
        <begin position="1"/>
        <end position="18"/>
    </location>
</feature>
<keyword evidence="2" id="KW-0472">Membrane</keyword>
<evidence type="ECO:0000313" key="5">
    <source>
        <dbReference type="Proteomes" id="UP001228049"/>
    </source>
</evidence>
<dbReference type="AlphaFoldDB" id="A0AAD9CL65"/>
<keyword evidence="2" id="KW-1133">Transmembrane helix</keyword>
<dbReference type="Proteomes" id="UP001228049">
    <property type="component" value="Unassembled WGS sequence"/>
</dbReference>
<evidence type="ECO:0000256" key="1">
    <source>
        <dbReference type="SAM" id="MobiDB-lite"/>
    </source>
</evidence>
<gene>
    <name evidence="4" type="ORF">KUDE01_011232</name>
</gene>
<organism evidence="4 5">
    <name type="scientific">Dissostichus eleginoides</name>
    <name type="common">Patagonian toothfish</name>
    <name type="synonym">Dissostichus amissus</name>
    <dbReference type="NCBI Taxonomy" id="100907"/>
    <lineage>
        <taxon>Eukaryota</taxon>
        <taxon>Metazoa</taxon>
        <taxon>Chordata</taxon>
        <taxon>Craniata</taxon>
        <taxon>Vertebrata</taxon>
        <taxon>Euteleostomi</taxon>
        <taxon>Actinopterygii</taxon>
        <taxon>Neopterygii</taxon>
        <taxon>Teleostei</taxon>
        <taxon>Neoteleostei</taxon>
        <taxon>Acanthomorphata</taxon>
        <taxon>Eupercaria</taxon>
        <taxon>Perciformes</taxon>
        <taxon>Notothenioidei</taxon>
        <taxon>Nototheniidae</taxon>
        <taxon>Dissostichus</taxon>
    </lineage>
</organism>
<sequence length="455" mass="50634">MLLLYLTLSCVTFGSSFAELEHTKKCYGSLLEMPFMYIPPFFDGPMFFTPSNGGSRKLVMDKGESKDPRLKIDLTSVQFKDLTVRDEGTFSVSKDGNTVQDIIHLEVIDCNDKVTKNYRGSYSFDIRRQAEYLEFIPLQSVDLPKVLWNRSDPATNTGGRGQLKYGTWEIKNLNQDDMGRYHTIGKDKALLGWVSLEVTATKDNYKIQEQKSLLMSYPFSDTSWTVTFKAEGEEYEETLLKAGKLHRGYRSHSGQWTLPDRTQLVTYGINIYPVEVSDSGIFKFRDQGGHLAKIVELVVYEDPDHTFVYVGIAVGIFLALLFCCCCVRKCCCQSSKVVETAPPTATVPASYYPAVNQPAGTRQTARPATNYSYQPYSQAPRGPTAEPSVNVHVNPLQPEGAPLGGQEVDGASAPGSSFLSSDPGPRFEMKLTSPLPLSAESNFPHVYTSAKLNFL</sequence>
<feature type="transmembrane region" description="Helical" evidence="2">
    <location>
        <begin position="307"/>
        <end position="327"/>
    </location>
</feature>
<dbReference type="EMBL" id="JASDAP010000004">
    <property type="protein sequence ID" value="KAK1904047.1"/>
    <property type="molecule type" value="Genomic_DNA"/>
</dbReference>
<keyword evidence="2" id="KW-0812">Transmembrane</keyword>
<name>A0AAD9CL65_DISEL</name>
<protein>
    <submittedName>
        <fullName evidence="4">Myosin-binding protein C slow-type</fullName>
    </submittedName>
</protein>